<accession>A0A844ZIT3</accession>
<comment type="caution">
    <text evidence="7">The sequence shown here is derived from an EMBL/GenBank/DDBJ whole genome shotgun (WGS) entry which is preliminary data.</text>
</comment>
<dbReference type="SUPFAM" id="SSF54001">
    <property type="entry name" value="Cysteine proteinases"/>
    <property type="match status" value="1"/>
</dbReference>
<dbReference type="AlphaFoldDB" id="A0A844ZIT3"/>
<evidence type="ECO:0000256" key="4">
    <source>
        <dbReference type="SAM" id="SignalP"/>
    </source>
</evidence>
<evidence type="ECO:0000313" key="7">
    <source>
        <dbReference type="EMBL" id="MXO87705.1"/>
    </source>
</evidence>
<keyword evidence="2 3" id="KW-0802">TPR repeat</keyword>
<evidence type="ECO:0000259" key="5">
    <source>
        <dbReference type="Pfam" id="PF01841"/>
    </source>
</evidence>
<dbReference type="OrthoDB" id="98874at2"/>
<dbReference type="InterPro" id="IPR011990">
    <property type="entry name" value="TPR-like_helical_dom_sf"/>
</dbReference>
<proteinExistence type="predicted"/>
<sequence length="931" mass="101964">MKSLRAALFCSAVIMAAPAYAGDEVLYGDVPDWVDQADFDMALEENGPPELLYDWQHRIEGGVVHAYTDHAVRIENPQALMQQGTLTFQWMPDKGDITIHRLEIHRDGTVLDLVGQGVTFDVLRREQGLEQRLLDGALTATLAVPGLREGDVLRIAYTITTDDQALGEDVQVTQFLPSAPWQVGMARAIVSWPKDEDIYFRAEDRINLGEPFERGDYLVLDIDLPLSQRDPVPRDAPTRYRRPEVLRVGSFASWQDLSAVMTPHFEEAARLEPGSAVARQAADIMARTSDPLERMALAVRLVQDEVSYLLDGLDGGNYLPQAAEDTWEKRYGDCKAKSVLLLSLLREMGITSEVVLVTTQGGDAIPELLPLPAAFNHMIVHAELNGTDYWLDGTSAATRLANIADVPPFFYALPLREGGSGLMPMEQRDLASPQMIMTMNVDHSAGADFPVLFTGDMRIFGPGGVPLRAIVDADSPEVLRQLAARFGPGNGLEGVRISAIDVTYDAEKAIGTVHLEGVASTLFEWRDGRMEMDVTSGIDPSGFNPDRARPSWREIPVATPGPGRQRFETNLTLPDGGAGYSLTGDAQMDSGFGNLRITRDARIEDGVLHVQAENFLALGEIPASELGAAKRAARRLESDIVSLATPTQVTWRWDLSEEERRRRAAPILAAYEAAIDFADKDDYGPLQARAMFLMNIYEFEQALADFDLLVEETPSAWALHNRSSVLEALGRREEAIADLQAAYDLDPQNGTAFSLARMMAYDGHTAEANELLEFLPVGEEDRLSLTDVMATVSGLDGDVESGLSLIADEVADKPTNGTALNADCWYRGLFNVALDDAVDQCTRAVERSSNSAPALDSRALVRFRLGDLQQAIDDLDAALEVAPGLAPSMYLRGVVRLTAGDEDGSNDITTALRMLPQLAEFYARHGVIPPR</sequence>
<dbReference type="EMBL" id="WTYY01000002">
    <property type="protein sequence ID" value="MXO87705.1"/>
    <property type="molecule type" value="Genomic_DNA"/>
</dbReference>
<feature type="repeat" description="TPR" evidence="3">
    <location>
        <begin position="852"/>
        <end position="885"/>
    </location>
</feature>
<dbReference type="InterPro" id="IPR002931">
    <property type="entry name" value="Transglutaminase-like"/>
</dbReference>
<feature type="domain" description="Transglutaminase-like" evidence="5">
    <location>
        <begin position="281"/>
        <end position="371"/>
    </location>
</feature>
<evidence type="ECO:0000256" key="3">
    <source>
        <dbReference type="PROSITE-ProRule" id="PRU00339"/>
    </source>
</evidence>
<evidence type="ECO:0000313" key="8">
    <source>
        <dbReference type="Proteomes" id="UP000435243"/>
    </source>
</evidence>
<dbReference type="RefSeq" id="WP_160589669.1">
    <property type="nucleotide sequence ID" value="NZ_BAAAFP010000002.1"/>
</dbReference>
<dbReference type="PROSITE" id="PS50005">
    <property type="entry name" value="TPR"/>
    <property type="match status" value="2"/>
</dbReference>
<dbReference type="Gene3D" id="2.60.40.3140">
    <property type="match status" value="1"/>
</dbReference>
<dbReference type="Pfam" id="PF13181">
    <property type="entry name" value="TPR_8"/>
    <property type="match status" value="1"/>
</dbReference>
<dbReference type="Gene3D" id="3.10.620.30">
    <property type="match status" value="1"/>
</dbReference>
<dbReference type="InterPro" id="IPR050498">
    <property type="entry name" value="Ycf3"/>
</dbReference>
<evidence type="ECO:0000256" key="2">
    <source>
        <dbReference type="ARBA" id="ARBA00022803"/>
    </source>
</evidence>
<dbReference type="InterPro" id="IPR038765">
    <property type="entry name" value="Papain-like_cys_pep_sf"/>
</dbReference>
<keyword evidence="1" id="KW-0677">Repeat</keyword>
<dbReference type="InterPro" id="IPR019734">
    <property type="entry name" value="TPR_rpt"/>
</dbReference>
<dbReference type="Pfam" id="PF12969">
    <property type="entry name" value="DUF3857"/>
    <property type="match status" value="1"/>
</dbReference>
<feature type="repeat" description="TPR" evidence="3">
    <location>
        <begin position="716"/>
        <end position="749"/>
    </location>
</feature>
<dbReference type="SMART" id="SM00028">
    <property type="entry name" value="TPR"/>
    <property type="match status" value="2"/>
</dbReference>
<dbReference type="InterPro" id="IPR024618">
    <property type="entry name" value="DUF3857"/>
</dbReference>
<dbReference type="PANTHER" id="PTHR44858:SF1">
    <property type="entry name" value="UDP-N-ACETYLGLUCOSAMINE--PEPTIDE N-ACETYLGLUCOSAMINYLTRANSFERASE SPINDLY-RELATED"/>
    <property type="match status" value="1"/>
</dbReference>
<dbReference type="Proteomes" id="UP000435243">
    <property type="component" value="Unassembled WGS sequence"/>
</dbReference>
<feature type="domain" description="DUF3857" evidence="6">
    <location>
        <begin position="67"/>
        <end position="205"/>
    </location>
</feature>
<evidence type="ECO:0000259" key="6">
    <source>
        <dbReference type="Pfam" id="PF12969"/>
    </source>
</evidence>
<protein>
    <submittedName>
        <fullName evidence="7">DUF3857 domain-containing protein</fullName>
    </submittedName>
</protein>
<dbReference type="SUPFAM" id="SSF48452">
    <property type="entry name" value="TPR-like"/>
    <property type="match status" value="1"/>
</dbReference>
<gene>
    <name evidence="7" type="ORF">GRI32_03025</name>
</gene>
<dbReference type="Gene3D" id="1.25.40.10">
    <property type="entry name" value="Tetratricopeptide repeat domain"/>
    <property type="match status" value="2"/>
</dbReference>
<organism evidence="7 8">
    <name type="scientific">Alteraurantiacibacter aestuarii</name>
    <dbReference type="NCBI Taxonomy" id="650004"/>
    <lineage>
        <taxon>Bacteria</taxon>
        <taxon>Pseudomonadati</taxon>
        <taxon>Pseudomonadota</taxon>
        <taxon>Alphaproteobacteria</taxon>
        <taxon>Sphingomonadales</taxon>
        <taxon>Erythrobacteraceae</taxon>
        <taxon>Alteraurantiacibacter</taxon>
    </lineage>
</organism>
<keyword evidence="8" id="KW-1185">Reference proteome</keyword>
<dbReference type="Pfam" id="PF01841">
    <property type="entry name" value="Transglut_core"/>
    <property type="match status" value="1"/>
</dbReference>
<evidence type="ECO:0000256" key="1">
    <source>
        <dbReference type="ARBA" id="ARBA00022737"/>
    </source>
</evidence>
<keyword evidence="4" id="KW-0732">Signal</keyword>
<dbReference type="PANTHER" id="PTHR44858">
    <property type="entry name" value="TETRATRICOPEPTIDE REPEAT PROTEIN 6"/>
    <property type="match status" value="1"/>
</dbReference>
<feature type="chain" id="PRO_5032654290" evidence="4">
    <location>
        <begin position="22"/>
        <end position="931"/>
    </location>
</feature>
<reference evidence="7 8" key="1">
    <citation type="submission" date="2019-12" db="EMBL/GenBank/DDBJ databases">
        <title>Genomic-based taxomic classification of the family Erythrobacteraceae.</title>
        <authorList>
            <person name="Xu L."/>
        </authorList>
    </citation>
    <scope>NUCLEOTIDE SEQUENCE [LARGE SCALE GENOMIC DNA]</scope>
    <source>
        <strain evidence="7 8">JCM 16339</strain>
    </source>
</reference>
<feature type="signal peptide" evidence="4">
    <location>
        <begin position="1"/>
        <end position="21"/>
    </location>
</feature>
<name>A0A844ZIT3_9SPHN</name>